<dbReference type="InterPro" id="IPR023614">
    <property type="entry name" value="Porin_dom_sf"/>
</dbReference>
<dbReference type="Gene3D" id="2.40.160.10">
    <property type="entry name" value="Porin"/>
    <property type="match status" value="1"/>
</dbReference>
<gene>
    <name evidence="1" type="ORF">MNB_SV-10-188</name>
</gene>
<dbReference type="AlphaFoldDB" id="A0A1W1CAA3"/>
<organism evidence="1">
    <name type="scientific">hydrothermal vent metagenome</name>
    <dbReference type="NCBI Taxonomy" id="652676"/>
    <lineage>
        <taxon>unclassified sequences</taxon>
        <taxon>metagenomes</taxon>
        <taxon>ecological metagenomes</taxon>
    </lineage>
</organism>
<proteinExistence type="predicted"/>
<reference evidence="1" key="1">
    <citation type="submission" date="2016-10" db="EMBL/GenBank/DDBJ databases">
        <authorList>
            <person name="de Groot N.N."/>
        </authorList>
    </citation>
    <scope>NUCLEOTIDE SEQUENCE</scope>
</reference>
<evidence type="ECO:0000313" key="1">
    <source>
        <dbReference type="EMBL" id="SFV62790.1"/>
    </source>
</evidence>
<sequence>MKQGNKSISIVAAATLCMCVNAVAAGQMGYVEKKEVPVKVKSAPLSKPKRTLNGNMTLNYNVVPGNVETIEELFSKGIFYGRIRMNAFYWKWSADGAPNKAPKQMGAGGSLIYKSGIYKNFSFMVGYYGSLNPSFWRPSAFDAQFSKAGKDTFSRYKVKTGGGFGLYALGEAYLEYGTDTYDIKAGRQLFESVFTKSNDTKMIPNTFDGVSAGVKIAPKSTVRAAWFGYQKLRDHETHHDVITFGGDDSGNKWNKWRGNDDAGAHKGLTYEKFVAAGKDPHHNLYLADFSSKYIKNLKFTASYLQIPGVVQDGVVEAHYKISVPDSGWAVRPGIRYFWQGDDGGGEIAGYTNLLGKKALGYDDGVAHSLDSNLLNLRVDTLMPDKKGFFRIGYSKVADKADIVAPWRGFPTGGFTRAMAQYNWFANTETWMVRAVYKFNSTWKASLRYAIQNFDDKKDYVPSDSKVIHLDIWTNITKNLQMRMRYGNVSAKSDTVQLHLSTPGDTKYKKDWSYNEFRWEFNYLF</sequence>
<accession>A0A1W1CAA3</accession>
<dbReference type="EMBL" id="FPHL01000031">
    <property type="protein sequence ID" value="SFV62790.1"/>
    <property type="molecule type" value="Genomic_DNA"/>
</dbReference>
<evidence type="ECO:0008006" key="2">
    <source>
        <dbReference type="Google" id="ProtNLM"/>
    </source>
</evidence>
<protein>
    <recommendedName>
        <fullName evidence="2">Outer membrane porin, OprD family</fullName>
    </recommendedName>
</protein>
<name>A0A1W1CAA3_9ZZZZ</name>